<feature type="compositionally biased region" description="Basic and acidic residues" evidence="1">
    <location>
        <begin position="137"/>
        <end position="150"/>
    </location>
</feature>
<evidence type="ECO:0000313" key="3">
    <source>
        <dbReference type="EnsemblMetazoa" id="PPA42646.1"/>
    </source>
</evidence>
<reference evidence="4" key="1">
    <citation type="journal article" date="2008" name="Nat. Genet.">
        <title>The Pristionchus pacificus genome provides a unique perspective on nematode lifestyle and parasitism.</title>
        <authorList>
            <person name="Dieterich C."/>
            <person name="Clifton S.W."/>
            <person name="Schuster L.N."/>
            <person name="Chinwalla A."/>
            <person name="Delehaunty K."/>
            <person name="Dinkelacker I."/>
            <person name="Fulton L."/>
            <person name="Fulton R."/>
            <person name="Godfrey J."/>
            <person name="Minx P."/>
            <person name="Mitreva M."/>
            <person name="Roeseler W."/>
            <person name="Tian H."/>
            <person name="Witte H."/>
            <person name="Yang S.P."/>
            <person name="Wilson R.K."/>
            <person name="Sommer R.J."/>
        </authorList>
    </citation>
    <scope>NUCLEOTIDE SEQUENCE [LARGE SCALE GENOMIC DNA]</scope>
    <source>
        <strain evidence="4">PS312</strain>
    </source>
</reference>
<evidence type="ECO:0000256" key="1">
    <source>
        <dbReference type="SAM" id="MobiDB-lite"/>
    </source>
</evidence>
<keyword evidence="2" id="KW-0732">Signal</keyword>
<reference evidence="3" key="2">
    <citation type="submission" date="2022-06" db="UniProtKB">
        <authorList>
            <consortium name="EnsemblMetazoa"/>
        </authorList>
    </citation>
    <scope>IDENTIFICATION</scope>
    <source>
        <strain evidence="3">PS312</strain>
    </source>
</reference>
<dbReference type="PANTHER" id="PTHR34402">
    <property type="entry name" value="PROTEIN CBG02762"/>
    <property type="match status" value="1"/>
</dbReference>
<dbReference type="EnsemblMetazoa" id="PPA42646.1">
    <property type="protein sequence ID" value="PPA42646.1"/>
    <property type="gene ID" value="WBGene00281015"/>
</dbReference>
<feature type="region of interest" description="Disordered" evidence="1">
    <location>
        <begin position="137"/>
        <end position="170"/>
    </location>
</feature>
<organism evidence="3 4">
    <name type="scientific">Pristionchus pacificus</name>
    <name type="common">Parasitic nematode worm</name>
    <dbReference type="NCBI Taxonomy" id="54126"/>
    <lineage>
        <taxon>Eukaryota</taxon>
        <taxon>Metazoa</taxon>
        <taxon>Ecdysozoa</taxon>
        <taxon>Nematoda</taxon>
        <taxon>Chromadorea</taxon>
        <taxon>Rhabditida</taxon>
        <taxon>Rhabditina</taxon>
        <taxon>Diplogasteromorpha</taxon>
        <taxon>Diplogasteroidea</taxon>
        <taxon>Neodiplogasteridae</taxon>
        <taxon>Pristionchus</taxon>
    </lineage>
</organism>
<accession>A0A2A6BXQ0</accession>
<dbReference type="Proteomes" id="UP000005239">
    <property type="component" value="Unassembled WGS sequence"/>
</dbReference>
<sequence>MITVEYLHGFIIIFVHLLVRSSSDRVHFSNVAEGVLIRDRSGCAHEGFELGVERHLQQPVASAAPPPLPVAALAVITPGASEPFSVPEAVSALLGSVEASRPSPILTPGARGDEEMMVEADELTGCEDDVVDELRGESLKATDAPDREESLAVDASSSMGASSSSDGCSRAEVSSKDSAAVLLWCPESTWNQVEMGFQVGIKYSAPAPFPQVGIKQAYVPAVSSTHVAYKSYPDCLRARVRSIAYGTQFKKMLHYEILTEMLNRERIAYLWGRCGARNSGAESALLSIDCCVDSYGSTSTERPIET</sequence>
<gene>
    <name evidence="3" type="primary">WBGene00281015</name>
</gene>
<proteinExistence type="predicted"/>
<protein>
    <submittedName>
        <fullName evidence="3">Uncharacterized protein</fullName>
    </submittedName>
</protein>
<accession>A0A8R1Z4L9</accession>
<keyword evidence="4" id="KW-1185">Reference proteome</keyword>
<dbReference type="PANTHER" id="PTHR34402:SF1">
    <property type="entry name" value="PROTEIN CBG02762"/>
    <property type="match status" value="1"/>
</dbReference>
<evidence type="ECO:0000313" key="4">
    <source>
        <dbReference type="Proteomes" id="UP000005239"/>
    </source>
</evidence>
<evidence type="ECO:0000256" key="2">
    <source>
        <dbReference type="SAM" id="SignalP"/>
    </source>
</evidence>
<feature type="signal peptide" evidence="2">
    <location>
        <begin position="1"/>
        <end position="23"/>
    </location>
</feature>
<feature type="compositionally biased region" description="Low complexity" evidence="1">
    <location>
        <begin position="154"/>
        <end position="168"/>
    </location>
</feature>
<dbReference type="AlphaFoldDB" id="A0A2A6BXQ0"/>
<feature type="chain" id="PRO_5043657859" evidence="2">
    <location>
        <begin position="24"/>
        <end position="306"/>
    </location>
</feature>
<name>A0A2A6BXQ0_PRIPA</name>